<proteinExistence type="predicted"/>
<dbReference type="InterPro" id="IPR008136">
    <property type="entry name" value="CinA_C"/>
</dbReference>
<sequence length="175" mass="18577">MSQSFSTFSRQQLDINTLAEQILAVGEALRQRGWSVSCAESCTGGGVAYALTSVAGSSDWFKQSYVTYSNQAKQALVNVSGDTLDKFGAVSAETVREMAEGTAQQTGAQCTTAISGIAGPGGGSEEKPVGTVWFGFYLNGVTDTIHRQFEGDREAVRTQAIAFVIATLHHRLVAK</sequence>
<gene>
    <name evidence="2" type="ORF">C6Y40_09255</name>
</gene>
<keyword evidence="3" id="KW-1185">Reference proteome</keyword>
<dbReference type="InterPro" id="IPR036653">
    <property type="entry name" value="CinA-like_C"/>
</dbReference>
<evidence type="ECO:0000259" key="1">
    <source>
        <dbReference type="Pfam" id="PF02464"/>
    </source>
</evidence>
<dbReference type="Proteomes" id="UP000238949">
    <property type="component" value="Unassembled WGS sequence"/>
</dbReference>
<feature type="domain" description="CinA C-terminal" evidence="1">
    <location>
        <begin position="24"/>
        <end position="171"/>
    </location>
</feature>
<dbReference type="OrthoDB" id="9801454at2"/>
<evidence type="ECO:0000313" key="2">
    <source>
        <dbReference type="EMBL" id="PRO73854.1"/>
    </source>
</evidence>
<dbReference type="RefSeq" id="WP_105934354.1">
    <property type="nucleotide sequence ID" value="NZ_PVNP01000082.1"/>
</dbReference>
<accession>A0A2S9VBP7</accession>
<organism evidence="2 3">
    <name type="scientific">Alteromonas alba</name>
    <dbReference type="NCBI Taxonomy" id="2079529"/>
    <lineage>
        <taxon>Bacteria</taxon>
        <taxon>Pseudomonadati</taxon>
        <taxon>Pseudomonadota</taxon>
        <taxon>Gammaproteobacteria</taxon>
        <taxon>Alteromonadales</taxon>
        <taxon>Alteromonadaceae</taxon>
        <taxon>Alteromonas/Salinimonas group</taxon>
        <taxon>Alteromonas</taxon>
    </lineage>
</organism>
<dbReference type="AlphaFoldDB" id="A0A2S9VBP7"/>
<dbReference type="Gene3D" id="3.90.950.20">
    <property type="entry name" value="CinA-like"/>
    <property type="match status" value="1"/>
</dbReference>
<name>A0A2S9VBP7_9ALTE</name>
<comment type="caution">
    <text evidence="2">The sequence shown here is derived from an EMBL/GenBank/DDBJ whole genome shotgun (WGS) entry which is preliminary data.</text>
</comment>
<protein>
    <submittedName>
        <fullName evidence="2">Damage-inducible protein CinA</fullName>
    </submittedName>
</protein>
<reference evidence="3" key="1">
    <citation type="journal article" date="2020" name="Int. J. Syst. Evol. Microbiol.">
        <title>Alteromonas alba sp. nov., a marine bacterium isolated from the seawater of the West Pacific Ocean.</title>
        <authorList>
            <person name="Sun C."/>
            <person name="Wu Y.-H."/>
            <person name="Xamxidin M."/>
            <person name="Cheng H."/>
            <person name="Xu X.-W."/>
        </authorList>
    </citation>
    <scope>NUCLEOTIDE SEQUENCE [LARGE SCALE GENOMIC DNA]</scope>
    <source>
        <strain evidence="3">190</strain>
    </source>
</reference>
<dbReference type="EMBL" id="PVNP01000082">
    <property type="protein sequence ID" value="PRO73854.1"/>
    <property type="molecule type" value="Genomic_DNA"/>
</dbReference>
<dbReference type="NCBIfam" id="TIGR00199">
    <property type="entry name" value="PncC_domain"/>
    <property type="match status" value="1"/>
</dbReference>
<dbReference type="SUPFAM" id="SSF142433">
    <property type="entry name" value="CinA-like"/>
    <property type="match status" value="1"/>
</dbReference>
<evidence type="ECO:0000313" key="3">
    <source>
        <dbReference type="Proteomes" id="UP000238949"/>
    </source>
</evidence>
<dbReference type="Pfam" id="PF02464">
    <property type="entry name" value="CinA"/>
    <property type="match status" value="1"/>
</dbReference>